<gene>
    <name evidence="3" type="ORF">BJ979_003033</name>
</gene>
<dbReference type="InterPro" id="IPR011059">
    <property type="entry name" value="Metal-dep_hydrolase_composite"/>
</dbReference>
<evidence type="ECO:0000259" key="2">
    <source>
        <dbReference type="Pfam" id="PF07969"/>
    </source>
</evidence>
<dbReference type="InterPro" id="IPR033932">
    <property type="entry name" value="YtcJ-like"/>
</dbReference>
<reference evidence="3 4" key="1">
    <citation type="submission" date="2020-07" db="EMBL/GenBank/DDBJ databases">
        <title>Sequencing the genomes of 1000 actinobacteria strains.</title>
        <authorList>
            <person name="Klenk H.-P."/>
        </authorList>
    </citation>
    <scope>NUCLEOTIDE SEQUENCE [LARGE SCALE GENOMIC DNA]</scope>
    <source>
        <strain evidence="3 4">DSM 23141</strain>
    </source>
</reference>
<dbReference type="InterPro" id="IPR032466">
    <property type="entry name" value="Metal_Hydrolase"/>
</dbReference>
<dbReference type="Gene3D" id="2.30.40.10">
    <property type="entry name" value="Urease, subunit C, domain 1"/>
    <property type="match status" value="1"/>
</dbReference>
<dbReference type="PANTHER" id="PTHR22642:SF2">
    <property type="entry name" value="PROTEIN LONG AFTER FAR-RED 3"/>
    <property type="match status" value="1"/>
</dbReference>
<dbReference type="PANTHER" id="PTHR22642">
    <property type="entry name" value="IMIDAZOLONEPROPIONASE"/>
    <property type="match status" value="1"/>
</dbReference>
<dbReference type="InterPro" id="IPR013108">
    <property type="entry name" value="Amidohydro_3"/>
</dbReference>
<evidence type="ECO:0000313" key="4">
    <source>
        <dbReference type="Proteomes" id="UP000553888"/>
    </source>
</evidence>
<dbReference type="RefSeq" id="WP_179569216.1">
    <property type="nucleotide sequence ID" value="NZ_JACBZY010000001.1"/>
</dbReference>
<feature type="domain" description="Amidohydrolase 3" evidence="2">
    <location>
        <begin position="54"/>
        <end position="549"/>
    </location>
</feature>
<keyword evidence="4" id="KW-1185">Reference proteome</keyword>
<dbReference type="AlphaFoldDB" id="A0A852YK87"/>
<dbReference type="Gene3D" id="3.10.310.70">
    <property type="match status" value="1"/>
</dbReference>
<evidence type="ECO:0000256" key="1">
    <source>
        <dbReference type="SAM" id="MobiDB-lite"/>
    </source>
</evidence>
<protein>
    <recommendedName>
        <fullName evidence="2">Amidohydrolase 3 domain-containing protein</fullName>
    </recommendedName>
</protein>
<dbReference type="Proteomes" id="UP000553888">
    <property type="component" value="Unassembled WGS sequence"/>
</dbReference>
<organism evidence="3 4">
    <name type="scientific">Schumannella luteola</name>
    <dbReference type="NCBI Taxonomy" id="472059"/>
    <lineage>
        <taxon>Bacteria</taxon>
        <taxon>Bacillati</taxon>
        <taxon>Actinomycetota</taxon>
        <taxon>Actinomycetes</taxon>
        <taxon>Micrococcales</taxon>
        <taxon>Microbacteriaceae</taxon>
        <taxon>Schumannella</taxon>
    </lineage>
</organism>
<proteinExistence type="predicted"/>
<dbReference type="CDD" id="cd01300">
    <property type="entry name" value="YtcJ_like"/>
    <property type="match status" value="1"/>
</dbReference>
<dbReference type="EMBL" id="JACBZY010000001">
    <property type="protein sequence ID" value="NYH00408.1"/>
    <property type="molecule type" value="Genomic_DNA"/>
</dbReference>
<dbReference type="Pfam" id="PF07969">
    <property type="entry name" value="Amidohydro_3"/>
    <property type="match status" value="1"/>
</dbReference>
<dbReference type="Gene3D" id="3.20.20.140">
    <property type="entry name" value="Metal-dependent hydrolases"/>
    <property type="match status" value="1"/>
</dbReference>
<name>A0A852YK87_9MICO</name>
<comment type="caution">
    <text evidence="3">The sequence shown here is derived from an EMBL/GenBank/DDBJ whole genome shotgun (WGS) entry which is preliminary data.</text>
</comment>
<sequence>MSSRAQTVFVNGAVYTGGLDEPDARVTGLAVADGRVLALGDADELAALTGPDTEVVDLAGGLVLPGFVDAHIHPVEGGLELMRCDLSGAATREQYLAIIRDYADANPELPWILGGGWQVAAFPGGAPLASDLDAVVGDRPVFLSNRDHHGAWVSSRALEIAGLRADTPDPADGRIERDASGAPSGTLHEGARTLVTRHIPADTHAEETEALLTAQKYLHSLGITGWQDAIVGDYGGHSDTSPVYLEAARSGALTARVVAALWWERSRGAEQIPELIARREAFAHPRFRATSIKIMQDGIPENYTAGMLEPYLDQSGAPTLGTGLSFVDPIELREDVTQLDRAGFQVHIHAIGDRAVREALDAIQAARTANGDSGIRHHLAHVQVVHPDDLARFAPLGATVNMQALWANWEPQNELINLVALGAERSSWQYPFAQLWNAGAAFCAGSDWPVTTPDPWAALQVAVTRRLPHDDPDYNEKPFYPESALSLAQAVSAYTQGSARINGFETTGTLEPGAVADLAVVDRNPFAGPLDAISDTRTVSTWVDGERVHTS</sequence>
<accession>A0A852YK87</accession>
<feature type="region of interest" description="Disordered" evidence="1">
    <location>
        <begin position="168"/>
        <end position="189"/>
    </location>
</feature>
<dbReference type="SUPFAM" id="SSF51556">
    <property type="entry name" value="Metallo-dependent hydrolases"/>
    <property type="match status" value="1"/>
</dbReference>
<dbReference type="SUPFAM" id="SSF51338">
    <property type="entry name" value="Composite domain of metallo-dependent hydrolases"/>
    <property type="match status" value="1"/>
</dbReference>
<dbReference type="GO" id="GO:0016810">
    <property type="term" value="F:hydrolase activity, acting on carbon-nitrogen (but not peptide) bonds"/>
    <property type="evidence" value="ECO:0007669"/>
    <property type="project" value="InterPro"/>
</dbReference>
<evidence type="ECO:0000313" key="3">
    <source>
        <dbReference type="EMBL" id="NYH00408.1"/>
    </source>
</evidence>